<evidence type="ECO:0000313" key="1">
    <source>
        <dbReference type="EMBL" id="VEE48873.1"/>
    </source>
</evidence>
<accession>A0A3S4NB70</accession>
<dbReference type="AlphaFoldDB" id="A0A3S4NB70"/>
<sequence>MSKLSKFRSHIRFDEAAALLSRLIDEPVSIDQLVSLHELGWLPVFRPGLFELVKLTPAIPEDEYLEHARDGRYFVKPSDEGIQLCFGFYYPYTEAYAGPKRLIALHGQGGQIYALREPNTQEYLLATQSKESDPEIEQLLIATKDIYDIAEIANSSNIEPPRPCLSRKAECTYSDIDIFNFLPDTSVEKQAHTQQGRHIEDNQPPAFLLAISALLELCLDINSRRRTQELVISEIRDKYPDWKLSQSTLQKIFATANSAARAQGIPPKRAK</sequence>
<reference evidence="1 2" key="1">
    <citation type="submission" date="2018-12" db="EMBL/GenBank/DDBJ databases">
        <authorList>
            <consortium name="Pathogen Informatics"/>
        </authorList>
    </citation>
    <scope>NUCLEOTIDE SEQUENCE [LARGE SCALE GENOMIC DNA]</scope>
    <source>
        <strain evidence="1 2">NCTC10783</strain>
    </source>
</reference>
<evidence type="ECO:0000313" key="2">
    <source>
        <dbReference type="Proteomes" id="UP000278078"/>
    </source>
</evidence>
<gene>
    <name evidence="1" type="ORF">NCTC10783_04806</name>
</gene>
<dbReference type="EMBL" id="LR134300">
    <property type="protein sequence ID" value="VEE48873.1"/>
    <property type="molecule type" value="Genomic_DNA"/>
</dbReference>
<dbReference type="Proteomes" id="UP000278078">
    <property type="component" value="Chromosome"/>
</dbReference>
<proteinExistence type="predicted"/>
<protein>
    <submittedName>
        <fullName evidence="1">Uncharacterized protein</fullName>
    </submittedName>
</protein>
<organism evidence="1 2">
    <name type="scientific">Pseudomonas fluorescens</name>
    <dbReference type="NCBI Taxonomy" id="294"/>
    <lineage>
        <taxon>Bacteria</taxon>
        <taxon>Pseudomonadati</taxon>
        <taxon>Pseudomonadota</taxon>
        <taxon>Gammaproteobacteria</taxon>
        <taxon>Pseudomonadales</taxon>
        <taxon>Pseudomonadaceae</taxon>
        <taxon>Pseudomonas</taxon>
    </lineage>
</organism>
<name>A0A3S4NB70_PSEFL</name>